<dbReference type="Proteomes" id="UP001519310">
    <property type="component" value="Unassembled WGS sequence"/>
</dbReference>
<comment type="caution">
    <text evidence="1">The sequence shown here is derived from an EMBL/GenBank/DDBJ whole genome shotgun (WGS) entry which is preliminary data.</text>
</comment>
<proteinExistence type="predicted"/>
<accession>A0ABS4L9S7</accession>
<organism evidence="1 2">
    <name type="scientific">Streptomyces avidinii</name>
    <dbReference type="NCBI Taxonomy" id="1895"/>
    <lineage>
        <taxon>Bacteria</taxon>
        <taxon>Bacillati</taxon>
        <taxon>Actinomycetota</taxon>
        <taxon>Actinomycetes</taxon>
        <taxon>Kitasatosporales</taxon>
        <taxon>Streptomycetaceae</taxon>
        <taxon>Streptomyces</taxon>
    </lineage>
</organism>
<dbReference type="EMBL" id="JAGGLQ010000009">
    <property type="protein sequence ID" value="MBP2038849.1"/>
    <property type="molecule type" value="Genomic_DNA"/>
</dbReference>
<gene>
    <name evidence="1" type="ORF">J2Z77_004662</name>
</gene>
<protein>
    <recommendedName>
        <fullName evidence="3">KOW motif-containing protein</fullName>
    </recommendedName>
</protein>
<dbReference type="RefSeq" id="WP_189970614.1">
    <property type="nucleotide sequence ID" value="NZ_BMVL01000007.1"/>
</dbReference>
<name>A0ABS4L9S7_STRAV</name>
<evidence type="ECO:0008006" key="3">
    <source>
        <dbReference type="Google" id="ProtNLM"/>
    </source>
</evidence>
<sequence length="84" mass="8689">MTGCTRFDPAEGEPVGDVVKVRGGMRVQKGDPGEVLVVTDHAFVHPLTKGGTSVRRTIVRRQITLALLDPTGGGAPPGDGRGAV</sequence>
<keyword evidence="2" id="KW-1185">Reference proteome</keyword>
<evidence type="ECO:0000313" key="1">
    <source>
        <dbReference type="EMBL" id="MBP2038849.1"/>
    </source>
</evidence>
<reference evidence="1 2" key="1">
    <citation type="submission" date="2021-03" db="EMBL/GenBank/DDBJ databases">
        <title>Genomic Encyclopedia of Type Strains, Phase IV (KMG-IV): sequencing the most valuable type-strain genomes for metagenomic binning, comparative biology and taxonomic classification.</title>
        <authorList>
            <person name="Goeker M."/>
        </authorList>
    </citation>
    <scope>NUCLEOTIDE SEQUENCE [LARGE SCALE GENOMIC DNA]</scope>
    <source>
        <strain evidence="1 2">DSM 40526</strain>
    </source>
</reference>
<evidence type="ECO:0000313" key="2">
    <source>
        <dbReference type="Proteomes" id="UP001519310"/>
    </source>
</evidence>